<comment type="similarity">
    <text evidence="2 13">Belongs to the thiolase-like superfamily. FabH family.</text>
</comment>
<feature type="active site" evidence="13">
    <location>
        <position position="252"/>
    </location>
</feature>
<evidence type="ECO:0000313" key="16">
    <source>
        <dbReference type="EMBL" id="MBB4076924.1"/>
    </source>
</evidence>
<name>A0A840DUX9_9HYPH</name>
<comment type="domain">
    <text evidence="13">The last Arg residue of the ACP-binding site is essential for the weak association between ACP/AcpP and FabH.</text>
</comment>
<comment type="catalytic activity">
    <reaction evidence="12">
        <text>malonyl-[ACP] + acetyl-CoA + H(+) = 3-oxobutanoyl-[ACP] + CO2 + CoA</text>
        <dbReference type="Rhea" id="RHEA:12080"/>
        <dbReference type="Rhea" id="RHEA-COMP:9623"/>
        <dbReference type="Rhea" id="RHEA-COMP:9625"/>
        <dbReference type="ChEBI" id="CHEBI:15378"/>
        <dbReference type="ChEBI" id="CHEBI:16526"/>
        <dbReference type="ChEBI" id="CHEBI:57287"/>
        <dbReference type="ChEBI" id="CHEBI:57288"/>
        <dbReference type="ChEBI" id="CHEBI:78449"/>
        <dbReference type="ChEBI" id="CHEBI:78450"/>
        <dbReference type="EC" id="2.3.1.180"/>
    </reaction>
    <physiologicalReaction direction="left-to-right" evidence="12">
        <dbReference type="Rhea" id="RHEA:12081"/>
    </physiologicalReaction>
</comment>
<dbReference type="AlphaFoldDB" id="A0A840DUX9"/>
<dbReference type="FunFam" id="3.40.47.10:FF:000004">
    <property type="entry name" value="3-oxoacyl-[acyl-carrier-protein] synthase 3"/>
    <property type="match status" value="1"/>
</dbReference>
<sequence>MIRSIIRGVGSALPKRILSNDEIAKLVETSDSWIVQRTGIHQRYIANENETTVSLGVEAAQAALINAGLTVKDIDCIILATSTPNHTFPASAVEIQYALGMSHGFAFDIQAVCSGFIFALTTGDAYLRCGAAKRILIIGSDTFSRILDWEDRTTCVLFGDGAGAAILEVQEIKGNNITFERGILSAKLRSDGAYIDKLYVDGGPSTTQTTGCLRMEGREVFKYAVGMITDVIDDCFAAVGMNPSQLDWFVPHQANRRIIEASAKKLGISIDKVVITIDQHGNTSAGSVPLALTTAIDDGRIKKGDLIMLEAMGGGFTWGAILIRW</sequence>
<keyword evidence="17" id="KW-1185">Reference proteome</keyword>
<comment type="subcellular location">
    <subcellularLocation>
        <location evidence="13">Cytoplasm</location>
    </subcellularLocation>
</comment>
<keyword evidence="6 13" id="KW-0808">Transferase</keyword>
<evidence type="ECO:0000256" key="1">
    <source>
        <dbReference type="ARBA" id="ARBA00005194"/>
    </source>
</evidence>
<dbReference type="NCBIfam" id="NF006829">
    <property type="entry name" value="PRK09352.1"/>
    <property type="match status" value="1"/>
</dbReference>
<evidence type="ECO:0000256" key="7">
    <source>
        <dbReference type="ARBA" id="ARBA00022832"/>
    </source>
</evidence>
<accession>A0A840DUX9</accession>
<evidence type="ECO:0000256" key="13">
    <source>
        <dbReference type="HAMAP-Rule" id="MF_01815"/>
    </source>
</evidence>
<evidence type="ECO:0000256" key="5">
    <source>
        <dbReference type="ARBA" id="ARBA00022516"/>
    </source>
</evidence>
<evidence type="ECO:0000313" key="17">
    <source>
        <dbReference type="Proteomes" id="UP000585970"/>
    </source>
</evidence>
<dbReference type="Pfam" id="PF08545">
    <property type="entry name" value="ACP_syn_III"/>
    <property type="match status" value="1"/>
</dbReference>
<comment type="subunit">
    <text evidence="13">Homodimer.</text>
</comment>
<dbReference type="EMBL" id="JACIFE010000015">
    <property type="protein sequence ID" value="MBB4076924.1"/>
    <property type="molecule type" value="Genomic_DNA"/>
</dbReference>
<dbReference type="PANTHER" id="PTHR34069:SF2">
    <property type="entry name" value="BETA-KETOACYL-[ACYL-CARRIER-PROTEIN] SYNTHASE III"/>
    <property type="match status" value="1"/>
</dbReference>
<protein>
    <recommendedName>
        <fullName evidence="3 13">Beta-ketoacyl-[acyl-carrier-protein] synthase III</fullName>
        <shortName evidence="13">Beta-ketoacyl-ACP synthase III</shortName>
        <shortName evidence="13">KAS III</shortName>
        <ecNumber evidence="3 13">2.3.1.180</ecNumber>
    </recommendedName>
    <alternativeName>
        <fullName evidence="13">3-oxoacyl-[acyl-carrier-protein] synthase 3</fullName>
    </alternativeName>
    <alternativeName>
        <fullName evidence="13">3-oxoacyl-[acyl-carrier-protein] synthase III</fullName>
    </alternativeName>
</protein>
<dbReference type="PANTHER" id="PTHR34069">
    <property type="entry name" value="3-OXOACYL-[ACYL-CARRIER-PROTEIN] SYNTHASE 3"/>
    <property type="match status" value="1"/>
</dbReference>
<evidence type="ECO:0000256" key="3">
    <source>
        <dbReference type="ARBA" id="ARBA00012333"/>
    </source>
</evidence>
<dbReference type="SUPFAM" id="SSF53901">
    <property type="entry name" value="Thiolase-like"/>
    <property type="match status" value="1"/>
</dbReference>
<comment type="function">
    <text evidence="13">Catalyzes the condensation reaction of fatty acid synthesis by the addition to an acyl acceptor of two carbons from malonyl-ACP. Catalyzes the first condensation reaction which initiates fatty acid synthesis and may therefore play a role in governing the total rate of fatty acid production. Possesses both acetoacetyl-ACP synthase and acetyl transacylase activities. Its substrate specificity determines the biosynthesis of branched-chain and/or straight-chain of fatty acids.</text>
</comment>
<dbReference type="InterPro" id="IPR013751">
    <property type="entry name" value="ACP_syn_III_N"/>
</dbReference>
<dbReference type="CDD" id="cd00830">
    <property type="entry name" value="KAS_III"/>
    <property type="match status" value="1"/>
</dbReference>
<evidence type="ECO:0000256" key="11">
    <source>
        <dbReference type="ARBA" id="ARBA00023315"/>
    </source>
</evidence>
<dbReference type="GO" id="GO:0005737">
    <property type="term" value="C:cytoplasm"/>
    <property type="evidence" value="ECO:0007669"/>
    <property type="project" value="UniProtKB-SubCell"/>
</dbReference>
<feature type="domain" description="Beta-ketoacyl-[acyl-carrier-protein] synthase III C-terminal" evidence="14">
    <location>
        <begin position="238"/>
        <end position="325"/>
    </location>
</feature>
<comment type="pathway">
    <text evidence="1 13">Lipid metabolism; fatty acid biosynthesis.</text>
</comment>
<dbReference type="GO" id="GO:0044550">
    <property type="term" value="P:secondary metabolite biosynthetic process"/>
    <property type="evidence" value="ECO:0007669"/>
    <property type="project" value="TreeGrafter"/>
</dbReference>
<evidence type="ECO:0000256" key="4">
    <source>
        <dbReference type="ARBA" id="ARBA00022490"/>
    </source>
</evidence>
<keyword evidence="11 13" id="KW-0012">Acyltransferase</keyword>
<keyword evidence="9 13" id="KW-0275">Fatty acid biosynthesis</keyword>
<comment type="caution">
    <text evidence="16">The sequence shown here is derived from an EMBL/GenBank/DDBJ whole genome shotgun (WGS) entry which is preliminary data.</text>
</comment>
<feature type="domain" description="Beta-ketoacyl-[acyl-carrier-protein] synthase III N-terminal" evidence="15">
    <location>
        <begin position="107"/>
        <end position="192"/>
    </location>
</feature>
<evidence type="ECO:0000256" key="9">
    <source>
        <dbReference type="ARBA" id="ARBA00023160"/>
    </source>
</evidence>
<keyword evidence="7 13" id="KW-0276">Fatty acid metabolism</keyword>
<dbReference type="Pfam" id="PF08541">
    <property type="entry name" value="ACP_syn_III_C"/>
    <property type="match status" value="1"/>
</dbReference>
<evidence type="ECO:0000259" key="15">
    <source>
        <dbReference type="Pfam" id="PF08545"/>
    </source>
</evidence>
<dbReference type="InterPro" id="IPR013747">
    <property type="entry name" value="ACP_syn_III_C"/>
</dbReference>
<dbReference type="GO" id="GO:0006633">
    <property type="term" value="P:fatty acid biosynthetic process"/>
    <property type="evidence" value="ECO:0007669"/>
    <property type="project" value="UniProtKB-UniRule"/>
</dbReference>
<keyword evidence="8 13" id="KW-0443">Lipid metabolism</keyword>
<keyword evidence="10 13" id="KW-0511">Multifunctional enzyme</keyword>
<dbReference type="NCBIfam" id="TIGR00747">
    <property type="entry name" value="fabH"/>
    <property type="match status" value="1"/>
</dbReference>
<organism evidence="16 17">
    <name type="scientific">Bartonella fuyuanensis</name>
    <dbReference type="NCBI Taxonomy" id="1460968"/>
    <lineage>
        <taxon>Bacteria</taxon>
        <taxon>Pseudomonadati</taxon>
        <taxon>Pseudomonadota</taxon>
        <taxon>Alphaproteobacteria</taxon>
        <taxon>Hyphomicrobiales</taxon>
        <taxon>Bartonellaceae</taxon>
        <taxon>Bartonella</taxon>
    </lineage>
</organism>
<evidence type="ECO:0000256" key="10">
    <source>
        <dbReference type="ARBA" id="ARBA00023268"/>
    </source>
</evidence>
<dbReference type="UniPathway" id="UPA00094"/>
<dbReference type="GO" id="GO:0004315">
    <property type="term" value="F:3-oxoacyl-[acyl-carrier-protein] synthase activity"/>
    <property type="evidence" value="ECO:0007669"/>
    <property type="project" value="InterPro"/>
</dbReference>
<evidence type="ECO:0000256" key="12">
    <source>
        <dbReference type="ARBA" id="ARBA00051096"/>
    </source>
</evidence>
<evidence type="ECO:0000259" key="14">
    <source>
        <dbReference type="Pfam" id="PF08541"/>
    </source>
</evidence>
<feature type="active site" evidence="13">
    <location>
        <position position="113"/>
    </location>
</feature>
<dbReference type="InterPro" id="IPR004655">
    <property type="entry name" value="FabH"/>
</dbReference>
<dbReference type="GO" id="GO:0033818">
    <property type="term" value="F:beta-ketoacyl-acyl-carrier-protein synthase III activity"/>
    <property type="evidence" value="ECO:0007669"/>
    <property type="project" value="UniProtKB-UniRule"/>
</dbReference>
<evidence type="ECO:0000256" key="6">
    <source>
        <dbReference type="ARBA" id="ARBA00022679"/>
    </source>
</evidence>
<dbReference type="HAMAP" id="MF_01815">
    <property type="entry name" value="FabH"/>
    <property type="match status" value="1"/>
</dbReference>
<keyword evidence="4 13" id="KW-0963">Cytoplasm</keyword>
<feature type="region of interest" description="ACP-binding" evidence="13">
    <location>
        <begin position="253"/>
        <end position="257"/>
    </location>
</feature>
<reference evidence="16 17" key="1">
    <citation type="submission" date="2020-08" db="EMBL/GenBank/DDBJ databases">
        <title>Genomic Encyclopedia of Type Strains, Phase IV (KMG-IV): sequencing the most valuable type-strain genomes for metagenomic binning, comparative biology and taxonomic classification.</title>
        <authorList>
            <person name="Goeker M."/>
        </authorList>
    </citation>
    <scope>NUCLEOTIDE SEQUENCE [LARGE SCALE GENOMIC DNA]</scope>
    <source>
        <strain evidence="16 17">DSM 100694</strain>
    </source>
</reference>
<gene>
    <name evidence="13" type="primary">fabH</name>
    <name evidence="16" type="ORF">GGR08_001236</name>
</gene>
<dbReference type="RefSeq" id="WP_183194427.1">
    <property type="nucleotide sequence ID" value="NZ_JACIFE010000015.1"/>
</dbReference>
<dbReference type="Proteomes" id="UP000585970">
    <property type="component" value="Unassembled WGS sequence"/>
</dbReference>
<evidence type="ECO:0000256" key="2">
    <source>
        <dbReference type="ARBA" id="ARBA00008642"/>
    </source>
</evidence>
<keyword evidence="5 13" id="KW-0444">Lipid biosynthesis</keyword>
<dbReference type="Gene3D" id="3.40.47.10">
    <property type="match status" value="1"/>
</dbReference>
<evidence type="ECO:0000256" key="8">
    <source>
        <dbReference type="ARBA" id="ARBA00023098"/>
    </source>
</evidence>
<feature type="active site" evidence="13">
    <location>
        <position position="282"/>
    </location>
</feature>
<dbReference type="InterPro" id="IPR016039">
    <property type="entry name" value="Thiolase-like"/>
</dbReference>
<proteinExistence type="inferred from homology"/>
<dbReference type="EC" id="2.3.1.180" evidence="3 13"/>